<evidence type="ECO:0000313" key="10">
    <source>
        <dbReference type="EMBL" id="SES97434.1"/>
    </source>
</evidence>
<dbReference type="AlphaFoldDB" id="A0A1I0ATB6"/>
<evidence type="ECO:0000313" key="11">
    <source>
        <dbReference type="Proteomes" id="UP000199800"/>
    </source>
</evidence>
<dbReference type="InterPro" id="IPR005218">
    <property type="entry name" value="Diacylglycerol/lipid_kinase"/>
</dbReference>
<evidence type="ECO:0000256" key="2">
    <source>
        <dbReference type="ARBA" id="ARBA00005983"/>
    </source>
</evidence>
<dbReference type="STRING" id="29364.SAMN04487772_10627"/>
<evidence type="ECO:0000256" key="1">
    <source>
        <dbReference type="ARBA" id="ARBA00001946"/>
    </source>
</evidence>
<dbReference type="InterPro" id="IPR016064">
    <property type="entry name" value="NAD/diacylglycerol_kinase_sf"/>
</dbReference>
<dbReference type="RefSeq" id="WP_092477219.1">
    <property type="nucleotide sequence ID" value="NZ_FOHN01000006.1"/>
</dbReference>
<dbReference type="OrthoDB" id="142078at2"/>
<reference evidence="10 11" key="1">
    <citation type="submission" date="2016-10" db="EMBL/GenBank/DDBJ databases">
        <authorList>
            <person name="de Groot N.N."/>
        </authorList>
    </citation>
    <scope>NUCLEOTIDE SEQUENCE [LARGE SCALE GENOMIC DNA]</scope>
    <source>
        <strain evidence="10 11">DSM 1801</strain>
    </source>
</reference>
<evidence type="ECO:0000256" key="4">
    <source>
        <dbReference type="ARBA" id="ARBA00022723"/>
    </source>
</evidence>
<keyword evidence="10" id="KW-0418">Kinase</keyword>
<protein>
    <submittedName>
        <fullName evidence="10">Lipid kinase, YegS/Rv2252/BmrU family</fullName>
    </submittedName>
</protein>
<dbReference type="PROSITE" id="PS50146">
    <property type="entry name" value="DAGK"/>
    <property type="match status" value="1"/>
</dbReference>
<evidence type="ECO:0000256" key="6">
    <source>
        <dbReference type="ARBA" id="ARBA00023098"/>
    </source>
</evidence>
<evidence type="ECO:0000256" key="3">
    <source>
        <dbReference type="ARBA" id="ARBA00022516"/>
    </source>
</evidence>
<dbReference type="SUPFAM" id="SSF111331">
    <property type="entry name" value="NAD kinase/diacylglycerol kinase-like"/>
    <property type="match status" value="1"/>
</dbReference>
<keyword evidence="7" id="KW-0594">Phospholipid biosynthesis</keyword>
<dbReference type="InterPro" id="IPR017438">
    <property type="entry name" value="ATP-NAD_kinase_N"/>
</dbReference>
<organism evidence="10 11">
    <name type="scientific">[Clostridium] polysaccharolyticum</name>
    <dbReference type="NCBI Taxonomy" id="29364"/>
    <lineage>
        <taxon>Bacteria</taxon>
        <taxon>Bacillati</taxon>
        <taxon>Bacillota</taxon>
        <taxon>Clostridia</taxon>
        <taxon>Lachnospirales</taxon>
        <taxon>Lachnospiraceae</taxon>
    </lineage>
</organism>
<dbReference type="GO" id="GO:0004143">
    <property type="term" value="F:ATP-dependent diacylglycerol kinase activity"/>
    <property type="evidence" value="ECO:0007669"/>
    <property type="project" value="TreeGrafter"/>
</dbReference>
<evidence type="ECO:0000259" key="9">
    <source>
        <dbReference type="PROSITE" id="PS50146"/>
    </source>
</evidence>
<dbReference type="Gene3D" id="3.40.50.10330">
    <property type="entry name" value="Probable inorganic polyphosphate/atp-NAD kinase, domain 1"/>
    <property type="match status" value="1"/>
</dbReference>
<dbReference type="GO" id="GO:0008654">
    <property type="term" value="P:phospholipid biosynthetic process"/>
    <property type="evidence" value="ECO:0007669"/>
    <property type="project" value="UniProtKB-KW"/>
</dbReference>
<dbReference type="GO" id="GO:0046872">
    <property type="term" value="F:metal ion binding"/>
    <property type="evidence" value="ECO:0007669"/>
    <property type="project" value="UniProtKB-KW"/>
</dbReference>
<keyword evidence="10" id="KW-0808">Transferase</keyword>
<dbReference type="InterPro" id="IPR001206">
    <property type="entry name" value="Diacylglycerol_kinase_cat_dom"/>
</dbReference>
<keyword evidence="5" id="KW-0460">Magnesium</keyword>
<sequence>MRRILFVVNPKSGKAAVKNNVLGIVDIFTKHECLTTLYVTQRGKEATEIVEKLGMNYDLIVCSGGDGTLDEVVDGVMNLERKVPIGYIPSGSTNDFAKSMGIPFDHIEAAKAIMDGKEFQCDVGLFNGAYFIYVAAFGAFTEVSYSTPQQTKNMFGHLAYILEGARSLASIKSYHVTVTCKDSETKQKLHIEDDILLGMVTNALTVGGMKRYKEEEVLFDDGYFEVILIRMPKNMIELNGILGALLTNDYNSECMYYFKTAELTVESEENINWTLDGEFGGSVKEAVIKNQKKGFSIYRNMGLE</sequence>
<dbReference type="Pfam" id="PF00781">
    <property type="entry name" value="DAGK_cat"/>
    <property type="match status" value="1"/>
</dbReference>
<proteinExistence type="inferred from homology"/>
<gene>
    <name evidence="10" type="ORF">SAMN04487772_10627</name>
</gene>
<keyword evidence="3" id="KW-0444">Lipid biosynthesis</keyword>
<dbReference type="Gene3D" id="2.60.200.40">
    <property type="match status" value="1"/>
</dbReference>
<keyword evidence="6" id="KW-0443">Lipid metabolism</keyword>
<keyword evidence="4" id="KW-0479">Metal-binding</keyword>
<evidence type="ECO:0000256" key="8">
    <source>
        <dbReference type="ARBA" id="ARBA00023264"/>
    </source>
</evidence>
<comment type="similarity">
    <text evidence="2">Belongs to the diacylglycerol/lipid kinase family.</text>
</comment>
<keyword evidence="8" id="KW-1208">Phospholipid metabolism</keyword>
<dbReference type="Proteomes" id="UP000199800">
    <property type="component" value="Unassembled WGS sequence"/>
</dbReference>
<accession>A0A1I0ATB6</accession>
<evidence type="ECO:0000256" key="5">
    <source>
        <dbReference type="ARBA" id="ARBA00022842"/>
    </source>
</evidence>
<dbReference type="PANTHER" id="PTHR12358:SF106">
    <property type="entry name" value="LIPID KINASE YEGS"/>
    <property type="match status" value="1"/>
</dbReference>
<evidence type="ECO:0000256" key="7">
    <source>
        <dbReference type="ARBA" id="ARBA00023209"/>
    </source>
</evidence>
<feature type="domain" description="DAGKc" evidence="9">
    <location>
        <begin position="1"/>
        <end position="130"/>
    </location>
</feature>
<keyword evidence="11" id="KW-1185">Reference proteome</keyword>
<dbReference type="GO" id="GO:0005886">
    <property type="term" value="C:plasma membrane"/>
    <property type="evidence" value="ECO:0007669"/>
    <property type="project" value="TreeGrafter"/>
</dbReference>
<dbReference type="NCBIfam" id="TIGR00147">
    <property type="entry name" value="YegS/Rv2252/BmrU family lipid kinase"/>
    <property type="match status" value="1"/>
</dbReference>
<dbReference type="EMBL" id="FOHN01000006">
    <property type="protein sequence ID" value="SES97434.1"/>
    <property type="molecule type" value="Genomic_DNA"/>
</dbReference>
<dbReference type="GO" id="GO:0005524">
    <property type="term" value="F:ATP binding"/>
    <property type="evidence" value="ECO:0007669"/>
    <property type="project" value="InterPro"/>
</dbReference>
<dbReference type="InterPro" id="IPR050187">
    <property type="entry name" value="Lipid_Phosphate_FormReg"/>
</dbReference>
<dbReference type="SMART" id="SM00046">
    <property type="entry name" value="DAGKc"/>
    <property type="match status" value="1"/>
</dbReference>
<name>A0A1I0ATB6_9FIRM</name>
<comment type="cofactor">
    <cofactor evidence="1">
        <name>Mg(2+)</name>
        <dbReference type="ChEBI" id="CHEBI:18420"/>
    </cofactor>
</comment>
<dbReference type="PANTHER" id="PTHR12358">
    <property type="entry name" value="SPHINGOSINE KINASE"/>
    <property type="match status" value="1"/>
</dbReference>